<dbReference type="EMBL" id="CP003642">
    <property type="protein sequence ID" value="AFZ27259.1"/>
    <property type="molecule type" value="Genomic_DNA"/>
</dbReference>
<dbReference type="eggNOG" id="ENOG5030I2I">
    <property type="taxonomic scope" value="Bacteria"/>
</dbReference>
<organism evidence="2 3">
    <name type="scientific">Cylindrospermum stagnale PCC 7417</name>
    <dbReference type="NCBI Taxonomy" id="56107"/>
    <lineage>
        <taxon>Bacteria</taxon>
        <taxon>Bacillati</taxon>
        <taxon>Cyanobacteriota</taxon>
        <taxon>Cyanophyceae</taxon>
        <taxon>Nostocales</taxon>
        <taxon>Nostocaceae</taxon>
        <taxon>Cylindrospermum</taxon>
    </lineage>
</organism>
<reference evidence="2 3" key="1">
    <citation type="submission" date="2012-06" db="EMBL/GenBank/DDBJ databases">
        <title>Finished chromosome of genome of Cylindrospermum stagnale PCC 7417.</title>
        <authorList>
            <consortium name="US DOE Joint Genome Institute"/>
            <person name="Gugger M."/>
            <person name="Coursin T."/>
            <person name="Rippka R."/>
            <person name="Tandeau De Marsac N."/>
            <person name="Huntemann M."/>
            <person name="Wei C.-L."/>
            <person name="Han J."/>
            <person name="Detter J.C."/>
            <person name="Han C."/>
            <person name="Tapia R."/>
            <person name="Chen A."/>
            <person name="Kyrpides N."/>
            <person name="Mavromatis K."/>
            <person name="Markowitz V."/>
            <person name="Szeto E."/>
            <person name="Ivanova N."/>
            <person name="Pagani I."/>
            <person name="Pati A."/>
            <person name="Goodwin L."/>
            <person name="Nordberg H.P."/>
            <person name="Cantor M.N."/>
            <person name="Hua S.X."/>
            <person name="Woyke T."/>
            <person name="Kerfeld C.A."/>
        </authorList>
    </citation>
    <scope>NUCLEOTIDE SEQUENCE [LARGE SCALE GENOMIC DNA]</scope>
    <source>
        <strain evidence="2 3">PCC 7417</strain>
    </source>
</reference>
<name>K9X579_9NOST</name>
<feature type="chain" id="PRO_5003938211" description="PEP-CTERM exosortase interaction domain-containing protein" evidence="1">
    <location>
        <begin position="24"/>
        <end position="278"/>
    </location>
</feature>
<keyword evidence="3" id="KW-1185">Reference proteome</keyword>
<dbReference type="STRING" id="56107.Cylst_5225"/>
<dbReference type="Pfam" id="PF14717">
    <property type="entry name" value="DUF4465"/>
    <property type="match status" value="1"/>
</dbReference>
<evidence type="ECO:0000256" key="1">
    <source>
        <dbReference type="SAM" id="SignalP"/>
    </source>
</evidence>
<accession>K9X579</accession>
<evidence type="ECO:0000313" key="3">
    <source>
        <dbReference type="Proteomes" id="UP000010475"/>
    </source>
</evidence>
<dbReference type="KEGG" id="csg:Cylst_5225"/>
<dbReference type="AlphaFoldDB" id="K9X579"/>
<dbReference type="InterPro" id="IPR027828">
    <property type="entry name" value="DUF4465"/>
</dbReference>
<dbReference type="HOGENOM" id="CLU_068673_0_0_3"/>
<dbReference type="Gene3D" id="2.60.120.1350">
    <property type="entry name" value="Protein of unknown function DUF4465"/>
    <property type="match status" value="1"/>
</dbReference>
<sequence>MEKNFVKIKWLYFLPFFCLTAVASPSASSAQVVDFEDLTLSSESFYNGADGAGGFTSQGAFFNNNYNPTFQSWSGWSYSNTTDTTTPGFLNQYSAYTGGGFNGSSNYGVAFTFAPGSAYIDLPTGFSAKSAQITNTTYAALSILNGDQFAKKFGGASGNDPDFFLLKITGLDAANQQTGSVDFYLADYRFTDNSQDYLVDTWNLVDLSSLGGATKLSFAVTSSDIGPFGLNTPAYFALDNLTLEPSNVATVPEPFVVPSLLGFAAFGIGSLKRKLKQS</sequence>
<proteinExistence type="predicted"/>
<evidence type="ECO:0008006" key="4">
    <source>
        <dbReference type="Google" id="ProtNLM"/>
    </source>
</evidence>
<dbReference type="Proteomes" id="UP000010475">
    <property type="component" value="Chromosome"/>
</dbReference>
<dbReference type="PATRIC" id="fig|56107.3.peg.5735"/>
<feature type="signal peptide" evidence="1">
    <location>
        <begin position="1"/>
        <end position="23"/>
    </location>
</feature>
<keyword evidence="1" id="KW-0732">Signal</keyword>
<protein>
    <recommendedName>
        <fullName evidence="4">PEP-CTERM exosortase interaction domain-containing protein</fullName>
    </recommendedName>
</protein>
<evidence type="ECO:0000313" key="2">
    <source>
        <dbReference type="EMBL" id="AFZ27259.1"/>
    </source>
</evidence>
<gene>
    <name evidence="2" type="ORF">Cylst_5225</name>
</gene>